<proteinExistence type="predicted"/>
<dbReference type="EMBL" id="GAKP01010409">
    <property type="protein sequence ID" value="JAC48543.1"/>
    <property type="molecule type" value="Transcribed_RNA"/>
</dbReference>
<sequence>MVRVMKVSPYTLQSPPYRNKRNPEYLFDASKSYHIKFDIIALAKDCNLKSKLKKLEIYFMFNNLCKRKSIDFEQHLTKLLTLKTQKTSLIINERSFVSVGKSNKLIVG</sequence>
<organism evidence="1">
    <name type="scientific">Bactrocera dorsalis</name>
    <name type="common">Oriental fruit fly</name>
    <name type="synonym">Dacus dorsalis</name>
    <dbReference type="NCBI Taxonomy" id="27457"/>
    <lineage>
        <taxon>Eukaryota</taxon>
        <taxon>Metazoa</taxon>
        <taxon>Ecdysozoa</taxon>
        <taxon>Arthropoda</taxon>
        <taxon>Hexapoda</taxon>
        <taxon>Insecta</taxon>
        <taxon>Pterygota</taxon>
        <taxon>Neoptera</taxon>
        <taxon>Endopterygota</taxon>
        <taxon>Diptera</taxon>
        <taxon>Brachycera</taxon>
        <taxon>Muscomorpha</taxon>
        <taxon>Tephritoidea</taxon>
        <taxon>Tephritidae</taxon>
        <taxon>Bactrocera</taxon>
        <taxon>Bactrocera</taxon>
    </lineage>
</organism>
<protein>
    <submittedName>
        <fullName evidence="1">Uncharacterized protein</fullName>
    </submittedName>
</protein>
<name>A0A034W448_BACDO</name>
<accession>A0A034W448</accession>
<dbReference type="AlphaFoldDB" id="A0A034W448"/>
<reference evidence="1" key="1">
    <citation type="journal article" date="2014" name="BMC Genomics">
        <title>Characterizing the developmental transcriptome of the oriental fruit fly, Bactrocera dorsalis (Diptera: Tephritidae) through comparative genomic analysis with Drosophila melanogaster utilizing modENCODE datasets.</title>
        <authorList>
            <person name="Geib S.M."/>
            <person name="Calla B."/>
            <person name="Hall B."/>
            <person name="Hou S."/>
            <person name="Manoukis N.C."/>
        </authorList>
    </citation>
    <scope>NUCLEOTIDE SEQUENCE</scope>
    <source>
        <strain evidence="1">Punador</strain>
    </source>
</reference>
<evidence type="ECO:0000313" key="1">
    <source>
        <dbReference type="EMBL" id="JAC48543.1"/>
    </source>
</evidence>